<reference evidence="1 2" key="1">
    <citation type="submission" date="2019-06" db="EMBL/GenBank/DDBJ databases">
        <title>Psychrobacillus vulpis sp. nov., a new species isolated from feces of a red fox that inhabits in The Tablas de Daimiel Natural Park, Albacete, Spain.</title>
        <authorList>
            <person name="Rodriguez M."/>
            <person name="Reina J.C."/>
            <person name="Bejar V."/>
            <person name="Llamas I."/>
        </authorList>
    </citation>
    <scope>NUCLEOTIDE SEQUENCE [LARGE SCALE GENOMIC DNA]</scope>
    <source>
        <strain evidence="1 2">Z8</strain>
    </source>
</reference>
<dbReference type="InterPro" id="IPR036291">
    <property type="entry name" value="NAD(P)-bd_dom_sf"/>
</dbReference>
<protein>
    <recommendedName>
        <fullName evidence="3">Short-chain dehydrogenase</fullName>
    </recommendedName>
</protein>
<name>A0A544TW75_9BACI</name>
<evidence type="ECO:0000313" key="1">
    <source>
        <dbReference type="EMBL" id="TQR21700.1"/>
    </source>
</evidence>
<evidence type="ECO:0000313" key="2">
    <source>
        <dbReference type="Proteomes" id="UP000316626"/>
    </source>
</evidence>
<dbReference type="SUPFAM" id="SSF51735">
    <property type="entry name" value="NAD(P)-binding Rossmann-fold domains"/>
    <property type="match status" value="1"/>
</dbReference>
<dbReference type="AlphaFoldDB" id="A0A544TW75"/>
<gene>
    <name evidence="1" type="ORF">FG384_01725</name>
</gene>
<keyword evidence="2" id="KW-1185">Reference proteome</keyword>
<organism evidence="1 2">
    <name type="scientific">Psychrobacillus vulpis</name>
    <dbReference type="NCBI Taxonomy" id="2325572"/>
    <lineage>
        <taxon>Bacteria</taxon>
        <taxon>Bacillati</taxon>
        <taxon>Bacillota</taxon>
        <taxon>Bacilli</taxon>
        <taxon>Bacillales</taxon>
        <taxon>Bacillaceae</taxon>
        <taxon>Psychrobacillus</taxon>
    </lineage>
</organism>
<dbReference type="EMBL" id="VDGI01000001">
    <property type="protein sequence ID" value="TQR21700.1"/>
    <property type="molecule type" value="Genomic_DNA"/>
</dbReference>
<accession>A0A544TW75</accession>
<dbReference type="OrthoDB" id="7922774at2"/>
<comment type="caution">
    <text evidence="1">The sequence shown here is derived from an EMBL/GenBank/DDBJ whole genome shotgun (WGS) entry which is preliminary data.</text>
</comment>
<dbReference type="Proteomes" id="UP000316626">
    <property type="component" value="Unassembled WGS sequence"/>
</dbReference>
<evidence type="ECO:0008006" key="3">
    <source>
        <dbReference type="Google" id="ProtNLM"/>
    </source>
</evidence>
<sequence>MKHICIIGGTGMLADVTKWYAESNYIVSVVARNVDKMKRMKKVCKNPEHIKSVFVDYRDSIRLAEALEQSIREYGPFSEVIAWVHHDGLDVIQTVFDLLEEKSIVWQVVGSTANVESLREQYNLPKEIQYRFVQLGFIRENNRRRWLSNEEIADGVIQSIRSGDSYNIIGEISIDSP</sequence>
<dbReference type="Gene3D" id="3.40.50.720">
    <property type="entry name" value="NAD(P)-binding Rossmann-like Domain"/>
    <property type="match status" value="1"/>
</dbReference>
<dbReference type="RefSeq" id="WP_142640825.1">
    <property type="nucleotide sequence ID" value="NZ_VDGI01000001.1"/>
</dbReference>
<proteinExistence type="predicted"/>